<dbReference type="Pfam" id="PF00171">
    <property type="entry name" value="Aldedh"/>
    <property type="match status" value="1"/>
</dbReference>
<keyword evidence="3 7" id="KW-0641">Proline biosynthesis</keyword>
<feature type="region of interest" description="Disordered" evidence="8">
    <location>
        <begin position="1"/>
        <end position="51"/>
    </location>
</feature>
<dbReference type="InterPro" id="IPR000965">
    <property type="entry name" value="GPR_dom"/>
</dbReference>
<evidence type="ECO:0000256" key="2">
    <source>
        <dbReference type="ARBA" id="ARBA00022605"/>
    </source>
</evidence>
<dbReference type="InterPro" id="IPR016163">
    <property type="entry name" value="Ald_DH_C"/>
</dbReference>
<evidence type="ECO:0000256" key="3">
    <source>
        <dbReference type="ARBA" id="ARBA00022650"/>
    </source>
</evidence>
<evidence type="ECO:0000256" key="4">
    <source>
        <dbReference type="ARBA" id="ARBA00022857"/>
    </source>
</evidence>
<dbReference type="SUPFAM" id="SSF53720">
    <property type="entry name" value="ALDH-like"/>
    <property type="match status" value="1"/>
</dbReference>
<evidence type="ECO:0000256" key="8">
    <source>
        <dbReference type="SAM" id="MobiDB-lite"/>
    </source>
</evidence>
<evidence type="ECO:0000256" key="6">
    <source>
        <dbReference type="ARBA" id="ARBA00049024"/>
    </source>
</evidence>
<accession>A0ABR8RMP0</accession>
<dbReference type="RefSeq" id="WP_191794320.1">
    <property type="nucleotide sequence ID" value="NZ_JACSQQ010000002.1"/>
</dbReference>
<dbReference type="Gene3D" id="3.40.605.10">
    <property type="entry name" value="Aldehyde Dehydrogenase, Chain A, domain 1"/>
    <property type="match status" value="1"/>
</dbReference>
<evidence type="ECO:0000256" key="1">
    <source>
        <dbReference type="ARBA" id="ARBA00004985"/>
    </source>
</evidence>
<name>A0ABR8RMP0_9CELL</name>
<organism evidence="10 11">
    <name type="scientific">Oerskovia rustica</name>
    <dbReference type="NCBI Taxonomy" id="2762237"/>
    <lineage>
        <taxon>Bacteria</taxon>
        <taxon>Bacillati</taxon>
        <taxon>Actinomycetota</taxon>
        <taxon>Actinomycetes</taxon>
        <taxon>Micrococcales</taxon>
        <taxon>Cellulomonadaceae</taxon>
        <taxon>Oerskovia</taxon>
    </lineage>
</organism>
<evidence type="ECO:0000313" key="10">
    <source>
        <dbReference type="EMBL" id="MBD7949055.1"/>
    </source>
</evidence>
<feature type="compositionally biased region" description="Polar residues" evidence="8">
    <location>
        <begin position="13"/>
        <end position="25"/>
    </location>
</feature>
<keyword evidence="11" id="KW-1185">Reference proteome</keyword>
<keyword evidence="7" id="KW-0963">Cytoplasm</keyword>
<keyword evidence="4 7" id="KW-0521">NADP</keyword>
<dbReference type="GO" id="GO:0004350">
    <property type="term" value="F:glutamate-5-semialdehyde dehydrogenase activity"/>
    <property type="evidence" value="ECO:0007669"/>
    <property type="project" value="UniProtKB-EC"/>
</dbReference>
<protein>
    <recommendedName>
        <fullName evidence="7">Gamma-glutamyl phosphate reductase</fullName>
        <shortName evidence="7">GPR</shortName>
        <ecNumber evidence="7">1.2.1.41</ecNumber>
    </recommendedName>
    <alternativeName>
        <fullName evidence="7">Glutamate-5-semialdehyde dehydrogenase</fullName>
    </alternativeName>
    <alternativeName>
        <fullName evidence="7">Glutamyl-gamma-semialdehyde dehydrogenase</fullName>
        <shortName evidence="7">GSA dehydrogenase</shortName>
    </alternativeName>
</protein>
<comment type="caution">
    <text evidence="10">The sequence shown here is derived from an EMBL/GenBank/DDBJ whole genome shotgun (WGS) entry which is preliminary data.</text>
</comment>
<comment type="pathway">
    <text evidence="1 7">Amino-acid biosynthesis; L-proline biosynthesis; L-glutamate 5-semialdehyde from L-glutamate: step 2/2.</text>
</comment>
<evidence type="ECO:0000256" key="7">
    <source>
        <dbReference type="HAMAP-Rule" id="MF_00412"/>
    </source>
</evidence>
<reference evidence="10 11" key="1">
    <citation type="submission" date="2020-08" db="EMBL/GenBank/DDBJ databases">
        <title>A Genomic Blueprint of the Chicken Gut Microbiome.</title>
        <authorList>
            <person name="Gilroy R."/>
            <person name="Ravi A."/>
            <person name="Getino M."/>
            <person name="Pursley I."/>
            <person name="Horton D.L."/>
            <person name="Alikhan N.-F."/>
            <person name="Baker D."/>
            <person name="Gharbi K."/>
            <person name="Hall N."/>
            <person name="Watson M."/>
            <person name="Adriaenssens E.M."/>
            <person name="Foster-Nyarko E."/>
            <person name="Jarju S."/>
            <person name="Secka A."/>
            <person name="Antonio M."/>
            <person name="Oren A."/>
            <person name="Chaudhuri R."/>
            <person name="La Ragione R.M."/>
            <person name="Hildebrand F."/>
            <person name="Pallen M.J."/>
        </authorList>
    </citation>
    <scope>NUCLEOTIDE SEQUENCE [LARGE SCALE GENOMIC DNA]</scope>
    <source>
        <strain evidence="10 11">Sa4CUA1</strain>
    </source>
</reference>
<dbReference type="InterPro" id="IPR016161">
    <property type="entry name" value="Ald_DH/histidinol_DH"/>
</dbReference>
<dbReference type="InterPro" id="IPR016162">
    <property type="entry name" value="Ald_DH_N"/>
</dbReference>
<comment type="function">
    <text evidence="7">Catalyzes the NADPH-dependent reduction of L-glutamate 5-phosphate into L-glutamate 5-semialdehyde and phosphate. The product spontaneously undergoes cyclization to form 1-pyrroline-5-carboxylate.</text>
</comment>
<dbReference type="NCBIfam" id="NF001221">
    <property type="entry name" value="PRK00197.1"/>
    <property type="match status" value="1"/>
</dbReference>
<dbReference type="InterPro" id="IPR015590">
    <property type="entry name" value="Aldehyde_DH_dom"/>
</dbReference>
<comment type="similarity">
    <text evidence="7">Belongs to the gamma-glutamyl phosphate reductase family.</text>
</comment>
<evidence type="ECO:0000259" key="9">
    <source>
        <dbReference type="Pfam" id="PF00171"/>
    </source>
</evidence>
<dbReference type="EC" id="1.2.1.41" evidence="7"/>
<dbReference type="PIRSF" id="PIRSF000151">
    <property type="entry name" value="GPR"/>
    <property type="match status" value="1"/>
</dbReference>
<dbReference type="HAMAP" id="MF_00412">
    <property type="entry name" value="ProA"/>
    <property type="match status" value="1"/>
</dbReference>
<keyword evidence="2 7" id="KW-0028">Amino-acid biosynthesis</keyword>
<evidence type="ECO:0000256" key="5">
    <source>
        <dbReference type="ARBA" id="ARBA00023002"/>
    </source>
</evidence>
<dbReference type="PROSITE" id="PS01223">
    <property type="entry name" value="PROA"/>
    <property type="match status" value="1"/>
</dbReference>
<comment type="catalytic activity">
    <reaction evidence="6 7">
        <text>L-glutamate 5-semialdehyde + phosphate + NADP(+) = L-glutamyl 5-phosphate + NADPH + H(+)</text>
        <dbReference type="Rhea" id="RHEA:19541"/>
        <dbReference type="ChEBI" id="CHEBI:15378"/>
        <dbReference type="ChEBI" id="CHEBI:43474"/>
        <dbReference type="ChEBI" id="CHEBI:57783"/>
        <dbReference type="ChEBI" id="CHEBI:58066"/>
        <dbReference type="ChEBI" id="CHEBI:58274"/>
        <dbReference type="ChEBI" id="CHEBI:58349"/>
        <dbReference type="EC" id="1.2.1.41"/>
    </reaction>
</comment>
<keyword evidence="5 7" id="KW-0560">Oxidoreductase</keyword>
<evidence type="ECO:0000313" key="11">
    <source>
        <dbReference type="Proteomes" id="UP000641803"/>
    </source>
</evidence>
<comment type="subcellular location">
    <subcellularLocation>
        <location evidence="7">Cytoplasm</location>
    </subcellularLocation>
</comment>
<gene>
    <name evidence="7" type="primary">proA</name>
    <name evidence="10" type="ORF">H9652_01370</name>
</gene>
<dbReference type="PANTHER" id="PTHR11063:SF8">
    <property type="entry name" value="DELTA-1-PYRROLINE-5-CARBOXYLATE SYNTHASE"/>
    <property type="match status" value="1"/>
</dbReference>
<dbReference type="Proteomes" id="UP000641803">
    <property type="component" value="Unassembled WGS sequence"/>
</dbReference>
<dbReference type="NCBIfam" id="TIGR00407">
    <property type="entry name" value="proA"/>
    <property type="match status" value="1"/>
</dbReference>
<sequence length="451" mass="46706">MTALSPASDLDQPATTVTGAPQANDPTAPAPSVARDVEDTARRAKTASRTLATATRATKDAALHALADALVAATEEIVAANAEDLGRGRENGTSAGLLDRLALTPERIVAIADALRELAALPDPVGEVVRGSTLPNGLRLRQVRVPMGVVGMIYEARPNVTVDAAGLALKSGNAVILRGGSAAARSNEVIVEVLGRALAAQGLPADLVQSIDRHGRPGAVALMHARGLVDVLVPRGGADLIQTVVRESTVPVIETGVGNCHVYVDASADQASALEILLNSKTQRVGVCNAAETLLVHADAAPQFLPAALTALDGAGVVLHGDPRTAELAPDGIEILAATDDDWAREYLAPEIAVRVVPDLDAALEHIRTWTSGHTEAIVTRDLASSERFVAELDSAAIMVNASTRFTDGAQFGLGAEIGISTQKLHARGPMGLAELTTTKWVVHGDGHVRP</sequence>
<dbReference type="PANTHER" id="PTHR11063">
    <property type="entry name" value="GLUTAMATE SEMIALDEHYDE DEHYDROGENASE"/>
    <property type="match status" value="1"/>
</dbReference>
<dbReference type="InterPro" id="IPR012134">
    <property type="entry name" value="Glu-5-SA_DH"/>
</dbReference>
<dbReference type="InterPro" id="IPR020593">
    <property type="entry name" value="G-glutamylP_reductase_CS"/>
</dbReference>
<dbReference type="CDD" id="cd07079">
    <property type="entry name" value="ALDH_F18-19_ProA-GPR"/>
    <property type="match status" value="1"/>
</dbReference>
<feature type="domain" description="Aldehyde dehydrogenase" evidence="9">
    <location>
        <begin position="34"/>
        <end position="312"/>
    </location>
</feature>
<dbReference type="Gene3D" id="3.40.309.10">
    <property type="entry name" value="Aldehyde Dehydrogenase, Chain A, domain 2"/>
    <property type="match status" value="1"/>
</dbReference>
<dbReference type="EMBL" id="JACSQQ010000002">
    <property type="protein sequence ID" value="MBD7949055.1"/>
    <property type="molecule type" value="Genomic_DNA"/>
</dbReference>
<proteinExistence type="inferred from homology"/>